<protein>
    <submittedName>
        <fullName evidence="1">Uncharacterized protein</fullName>
    </submittedName>
</protein>
<organism evidence="1 2">
    <name type="scientific">Zarea fungicola</name>
    <dbReference type="NCBI Taxonomy" id="93591"/>
    <lineage>
        <taxon>Eukaryota</taxon>
        <taxon>Fungi</taxon>
        <taxon>Dikarya</taxon>
        <taxon>Ascomycota</taxon>
        <taxon>Pezizomycotina</taxon>
        <taxon>Sordariomycetes</taxon>
        <taxon>Hypocreomycetidae</taxon>
        <taxon>Hypocreales</taxon>
        <taxon>Cordycipitaceae</taxon>
        <taxon>Zarea</taxon>
    </lineage>
</organism>
<reference evidence="1" key="1">
    <citation type="submission" date="2022-08" db="EMBL/GenBank/DDBJ databases">
        <title>Genome Sequence of Lecanicillium fungicola.</title>
        <authorList>
            <person name="Buettner E."/>
        </authorList>
    </citation>
    <scope>NUCLEOTIDE SEQUENCE</scope>
    <source>
        <strain evidence="1">Babe33</strain>
    </source>
</reference>
<dbReference type="EMBL" id="JANJQO010000092">
    <property type="protein sequence ID" value="KAJ2982140.1"/>
    <property type="molecule type" value="Genomic_DNA"/>
</dbReference>
<accession>A0ACC1NS67</accession>
<dbReference type="Proteomes" id="UP001143910">
    <property type="component" value="Unassembled WGS sequence"/>
</dbReference>
<gene>
    <name evidence="1" type="ORF">NQ176_g1587</name>
</gene>
<evidence type="ECO:0000313" key="2">
    <source>
        <dbReference type="Proteomes" id="UP001143910"/>
    </source>
</evidence>
<comment type="caution">
    <text evidence="1">The sequence shown here is derived from an EMBL/GenBank/DDBJ whole genome shotgun (WGS) entry which is preliminary data.</text>
</comment>
<evidence type="ECO:0000313" key="1">
    <source>
        <dbReference type="EMBL" id="KAJ2982140.1"/>
    </source>
</evidence>
<keyword evidence="2" id="KW-1185">Reference proteome</keyword>
<sequence length="326" mass="36144">MSDTNEIYRFSVPANRALAPDCFTTLAVRIHKNSDIADKAAAKLLQVLGKAQPDAVLTTNKTGNFSALACAECIPERLGMATFLNDLGLLHDGKLKLVALRAPATNAAHSELISVFRLAAKGLDQTAVTNPKHFQLLGFLQQFIATDPEAALQVCYEYEVYLKAVDSSDKEFVTMADWIPYRIPNCGYWILMAIIRFAMDLRLTPEELKSIHDLELLIGEIAGLTNDFWSWEKEVQAQSVAGYAGLPHRNAVAVLMKEKNVDAVEAKELLKQHILAVESDFLQKVSDWQSSAGISQNLRRYVMSMEIMAGGNSFWSSTCDRYAVSH</sequence>
<name>A0ACC1NS67_9HYPO</name>
<proteinExistence type="predicted"/>